<dbReference type="GO" id="GO:0016301">
    <property type="term" value="F:kinase activity"/>
    <property type="evidence" value="ECO:0007669"/>
    <property type="project" value="UniProtKB-KW"/>
</dbReference>
<keyword evidence="1" id="KW-0808">Transferase</keyword>
<keyword evidence="1" id="KW-0418">Kinase</keyword>
<proteinExistence type="predicted"/>
<evidence type="ECO:0000313" key="2">
    <source>
        <dbReference type="Proteomes" id="UP000324632"/>
    </source>
</evidence>
<evidence type="ECO:0000313" key="1">
    <source>
        <dbReference type="EMBL" id="KAA0705350.1"/>
    </source>
</evidence>
<sequence>MQTCALRRSLIGDVFPVVLRLAHHQLSAELSASARDGEKDCGWLPAERAVMAFISGGGCRLLLGPVHIRLPHAGLPVLQERGHQLQAKMRMLRPLSFAEQIQFLMSREESRILTKAIHLLHWPLSQRIVSWLLRPWRILLHPPRLLRTQSCLPAFVGSAEEGHPVQRRHPVQCQNTVPVPASSLRLGPVIENHDQNTLKQDVSQNKSPYKELFHNRWIVNLFVQNDTMCKRTELHVCMHARTTSKISQCKVPDTAPTHLNCAYNEHWQYQWKVGEVAGCRIEMPARIGQKRFWRQPMESGLLVACGYGHVIGPGVADREG</sequence>
<dbReference type="AlphaFoldDB" id="A0A5A9N6K4"/>
<gene>
    <name evidence="1" type="ORF">E1301_Tti009785</name>
</gene>
<accession>A0A5A9N6K4</accession>
<comment type="caution">
    <text evidence="1">The sequence shown here is derived from an EMBL/GenBank/DDBJ whole genome shotgun (WGS) entry which is preliminary data.</text>
</comment>
<organism evidence="1 2">
    <name type="scientific">Triplophysa tibetana</name>
    <dbReference type="NCBI Taxonomy" id="1572043"/>
    <lineage>
        <taxon>Eukaryota</taxon>
        <taxon>Metazoa</taxon>
        <taxon>Chordata</taxon>
        <taxon>Craniata</taxon>
        <taxon>Vertebrata</taxon>
        <taxon>Euteleostomi</taxon>
        <taxon>Actinopterygii</taxon>
        <taxon>Neopterygii</taxon>
        <taxon>Teleostei</taxon>
        <taxon>Ostariophysi</taxon>
        <taxon>Cypriniformes</taxon>
        <taxon>Nemacheilidae</taxon>
        <taxon>Triplophysa</taxon>
    </lineage>
</organism>
<dbReference type="EMBL" id="SOYY01000021">
    <property type="protein sequence ID" value="KAA0705350.1"/>
    <property type="molecule type" value="Genomic_DNA"/>
</dbReference>
<dbReference type="Proteomes" id="UP000324632">
    <property type="component" value="Chromosome 21"/>
</dbReference>
<reference evidence="1 2" key="1">
    <citation type="journal article" date="2019" name="Mol. Ecol. Resour.">
        <title>Chromosome-level genome assembly of Triplophysa tibetana, a fish adapted to the harsh high-altitude environment of the Tibetan Plateau.</title>
        <authorList>
            <person name="Yang X."/>
            <person name="Liu H."/>
            <person name="Ma Z."/>
            <person name="Zou Y."/>
            <person name="Zou M."/>
            <person name="Mao Y."/>
            <person name="Li X."/>
            <person name="Wang H."/>
            <person name="Chen T."/>
            <person name="Wang W."/>
            <person name="Yang R."/>
        </authorList>
    </citation>
    <scope>NUCLEOTIDE SEQUENCE [LARGE SCALE GENOMIC DNA]</scope>
    <source>
        <strain evidence="1">TTIB1903HZAU</strain>
        <tissue evidence="1">Muscle</tissue>
    </source>
</reference>
<name>A0A5A9N6K4_9TELE</name>
<protein>
    <submittedName>
        <fullName evidence="1">Serine/threonine-protein kinase LMTK1</fullName>
    </submittedName>
</protein>
<keyword evidence="2" id="KW-1185">Reference proteome</keyword>